<keyword evidence="3" id="KW-1185">Reference proteome</keyword>
<evidence type="ECO:0000313" key="2">
    <source>
        <dbReference type="EMBL" id="GAA2138120.1"/>
    </source>
</evidence>
<protein>
    <recommendedName>
        <fullName evidence="4">DUF11 domain-containing protein</fullName>
    </recommendedName>
</protein>
<evidence type="ECO:0000256" key="1">
    <source>
        <dbReference type="SAM" id="SignalP"/>
    </source>
</evidence>
<evidence type="ECO:0008006" key="4">
    <source>
        <dbReference type="Google" id="ProtNLM"/>
    </source>
</evidence>
<accession>A0ABN2Z7T4</accession>
<feature type="chain" id="PRO_5046530700" description="DUF11 domain-containing protein" evidence="1">
    <location>
        <begin position="27"/>
        <end position="156"/>
    </location>
</feature>
<name>A0ABN2Z7T4_9ACTN</name>
<dbReference type="Gene3D" id="2.60.40.10">
    <property type="entry name" value="Immunoglobulins"/>
    <property type="match status" value="1"/>
</dbReference>
<comment type="caution">
    <text evidence="2">The sequence shown here is derived from an EMBL/GenBank/DDBJ whole genome shotgun (WGS) entry which is preliminary data.</text>
</comment>
<dbReference type="RefSeq" id="WP_344462876.1">
    <property type="nucleotide sequence ID" value="NZ_BAAANT010000008.1"/>
</dbReference>
<reference evidence="2 3" key="1">
    <citation type="journal article" date="2019" name="Int. J. Syst. Evol. Microbiol.">
        <title>The Global Catalogue of Microorganisms (GCM) 10K type strain sequencing project: providing services to taxonomists for standard genome sequencing and annotation.</title>
        <authorList>
            <consortium name="The Broad Institute Genomics Platform"/>
            <consortium name="The Broad Institute Genome Sequencing Center for Infectious Disease"/>
            <person name="Wu L."/>
            <person name="Ma J."/>
        </authorList>
    </citation>
    <scope>NUCLEOTIDE SEQUENCE [LARGE SCALE GENOMIC DNA]</scope>
    <source>
        <strain evidence="2 3">JCM 14560</strain>
    </source>
</reference>
<dbReference type="Proteomes" id="UP001422759">
    <property type="component" value="Unassembled WGS sequence"/>
</dbReference>
<evidence type="ECO:0000313" key="3">
    <source>
        <dbReference type="Proteomes" id="UP001422759"/>
    </source>
</evidence>
<feature type="signal peptide" evidence="1">
    <location>
        <begin position="1"/>
        <end position="26"/>
    </location>
</feature>
<proteinExistence type="predicted"/>
<dbReference type="EMBL" id="BAAANT010000008">
    <property type="protein sequence ID" value="GAA2138120.1"/>
    <property type="molecule type" value="Genomic_DNA"/>
</dbReference>
<keyword evidence="1" id="KW-0732">Signal</keyword>
<dbReference type="InterPro" id="IPR013783">
    <property type="entry name" value="Ig-like_fold"/>
</dbReference>
<gene>
    <name evidence="2" type="ORF">GCM10009760_19180</name>
</gene>
<organism evidence="2 3">
    <name type="scientific">Kitasatospora kazusensis</name>
    <dbReference type="NCBI Taxonomy" id="407974"/>
    <lineage>
        <taxon>Bacteria</taxon>
        <taxon>Bacillati</taxon>
        <taxon>Actinomycetota</taxon>
        <taxon>Actinomycetes</taxon>
        <taxon>Kitasatosporales</taxon>
        <taxon>Streptomycetaceae</taxon>
        <taxon>Kitasatospora</taxon>
    </lineage>
</organism>
<sequence>MTRGSFRRAALAGCAAVLLAAGPAVADGGRCGPDLLVRVKDPAPVHGGGQTVVHSRVVNNGDAPTTTPFTLTIDLPPGVDIADPFPTANCQVFPFGHVLTCTYPAGLQPGGTVLAAFTISVGNGMSAGSYPGSVHVDLPGDPTPNDDAAAFHITVL</sequence>